<dbReference type="EMBL" id="JADGJW010000898">
    <property type="protein sequence ID" value="KAJ3210296.1"/>
    <property type="molecule type" value="Genomic_DNA"/>
</dbReference>
<keyword evidence="5" id="KW-0411">Iron-sulfur</keyword>
<dbReference type="GO" id="GO:0051536">
    <property type="term" value="F:iron-sulfur cluster binding"/>
    <property type="evidence" value="ECO:0007669"/>
    <property type="project" value="UniProtKB-KW"/>
</dbReference>
<accession>A0AAD5TYW7</accession>
<organism evidence="6 7">
    <name type="scientific">Clydaea vesicula</name>
    <dbReference type="NCBI Taxonomy" id="447962"/>
    <lineage>
        <taxon>Eukaryota</taxon>
        <taxon>Fungi</taxon>
        <taxon>Fungi incertae sedis</taxon>
        <taxon>Chytridiomycota</taxon>
        <taxon>Chytridiomycota incertae sedis</taxon>
        <taxon>Chytridiomycetes</taxon>
        <taxon>Lobulomycetales</taxon>
        <taxon>Lobulomycetaceae</taxon>
        <taxon>Clydaea</taxon>
    </lineage>
</organism>
<evidence type="ECO:0000313" key="7">
    <source>
        <dbReference type="Proteomes" id="UP001211065"/>
    </source>
</evidence>
<evidence type="ECO:0000313" key="6">
    <source>
        <dbReference type="EMBL" id="KAJ3210296.1"/>
    </source>
</evidence>
<dbReference type="InterPro" id="IPR033756">
    <property type="entry name" value="YlxH/NBP35"/>
</dbReference>
<dbReference type="Gene3D" id="3.90.550.10">
    <property type="entry name" value="Spore Coat Polysaccharide Biosynthesis Protein SpsA, Chain A"/>
    <property type="match status" value="1"/>
</dbReference>
<keyword evidence="7" id="KW-1185">Reference proteome</keyword>
<dbReference type="SUPFAM" id="SSF52540">
    <property type="entry name" value="P-loop containing nucleoside triphosphate hydrolases"/>
    <property type="match status" value="1"/>
</dbReference>
<evidence type="ECO:0000256" key="1">
    <source>
        <dbReference type="ARBA" id="ARBA00022723"/>
    </source>
</evidence>
<dbReference type="GO" id="GO:0046872">
    <property type="term" value="F:metal ion binding"/>
    <property type="evidence" value="ECO:0007669"/>
    <property type="project" value="UniProtKB-KW"/>
</dbReference>
<dbReference type="PANTHER" id="PTHR23264">
    <property type="entry name" value="NUCLEOTIDE-BINDING PROTEIN NBP35 YEAST -RELATED"/>
    <property type="match status" value="1"/>
</dbReference>
<evidence type="ECO:0000256" key="2">
    <source>
        <dbReference type="ARBA" id="ARBA00022741"/>
    </source>
</evidence>
<dbReference type="PANTHER" id="PTHR23264:SF19">
    <property type="entry name" value="CYTOSOLIC FE-S CLUSTER ASSEMBLY FACTOR NUBP2"/>
    <property type="match status" value="1"/>
</dbReference>
<dbReference type="PROSITE" id="PS01215">
    <property type="entry name" value="MRP"/>
    <property type="match status" value="1"/>
</dbReference>
<comment type="caution">
    <text evidence="6">The sequence shown here is derived from an EMBL/GenBank/DDBJ whole genome shotgun (WGS) entry which is preliminary data.</text>
</comment>
<name>A0AAD5TYW7_9FUNG</name>
<dbReference type="GO" id="GO:0140663">
    <property type="term" value="F:ATP-dependent FeS chaperone activity"/>
    <property type="evidence" value="ECO:0007669"/>
    <property type="project" value="InterPro"/>
</dbReference>
<dbReference type="InterPro" id="IPR027417">
    <property type="entry name" value="P-loop_NTPase"/>
</dbReference>
<keyword evidence="3" id="KW-0067">ATP-binding</keyword>
<gene>
    <name evidence="6" type="primary">NUBP2</name>
    <name evidence="6" type="ORF">HK099_008275</name>
</gene>
<dbReference type="Gene3D" id="3.40.50.300">
    <property type="entry name" value="P-loop containing nucleotide triphosphate hydrolases"/>
    <property type="match status" value="1"/>
</dbReference>
<dbReference type="GO" id="GO:0005524">
    <property type="term" value="F:ATP binding"/>
    <property type="evidence" value="ECO:0007669"/>
    <property type="project" value="UniProtKB-KW"/>
</dbReference>
<dbReference type="GO" id="GO:0005829">
    <property type="term" value="C:cytosol"/>
    <property type="evidence" value="ECO:0007669"/>
    <property type="project" value="TreeGrafter"/>
</dbReference>
<keyword evidence="1" id="KW-0479">Metal-binding</keyword>
<dbReference type="InterPro" id="IPR029044">
    <property type="entry name" value="Nucleotide-diphossugar_trans"/>
</dbReference>
<dbReference type="AlphaFoldDB" id="A0AAD5TYW7"/>
<dbReference type="InterPro" id="IPR000808">
    <property type="entry name" value="Mrp-like_CS"/>
</dbReference>
<dbReference type="CDD" id="cd02037">
    <property type="entry name" value="Mrp_NBP35"/>
    <property type="match status" value="1"/>
</dbReference>
<evidence type="ECO:0000256" key="5">
    <source>
        <dbReference type="ARBA" id="ARBA00023014"/>
    </source>
</evidence>
<evidence type="ECO:0000256" key="3">
    <source>
        <dbReference type="ARBA" id="ARBA00022840"/>
    </source>
</evidence>
<evidence type="ECO:0000256" key="4">
    <source>
        <dbReference type="ARBA" id="ARBA00023004"/>
    </source>
</evidence>
<dbReference type="HAMAP" id="MF_02040">
    <property type="entry name" value="Mrp_NBP35"/>
    <property type="match status" value="1"/>
</dbReference>
<feature type="non-terminal residue" evidence="6">
    <location>
        <position position="667"/>
    </location>
</feature>
<dbReference type="InterPro" id="IPR019591">
    <property type="entry name" value="Mrp/NBP35_ATP-bd"/>
</dbReference>
<reference evidence="6" key="1">
    <citation type="submission" date="2020-05" db="EMBL/GenBank/DDBJ databases">
        <title>Phylogenomic resolution of chytrid fungi.</title>
        <authorList>
            <person name="Stajich J.E."/>
            <person name="Amses K."/>
            <person name="Simmons R."/>
            <person name="Seto K."/>
            <person name="Myers J."/>
            <person name="Bonds A."/>
            <person name="Quandt C.A."/>
            <person name="Barry K."/>
            <person name="Liu P."/>
            <person name="Grigoriev I."/>
            <person name="Longcore J.E."/>
            <person name="James T.Y."/>
        </authorList>
    </citation>
    <scope>NUCLEOTIDE SEQUENCE</scope>
    <source>
        <strain evidence="6">JEL0476</strain>
    </source>
</reference>
<dbReference type="GO" id="GO:0016226">
    <property type="term" value="P:iron-sulfur cluster assembly"/>
    <property type="evidence" value="ECO:0007669"/>
    <property type="project" value="InterPro"/>
</dbReference>
<proteinExistence type="inferred from homology"/>
<dbReference type="Proteomes" id="UP001211065">
    <property type="component" value="Unassembled WGS sequence"/>
</dbReference>
<protein>
    <submittedName>
        <fullName evidence="6">Nucleotide-binding protein 2</fullName>
    </submittedName>
</protein>
<keyword evidence="4" id="KW-0408">Iron</keyword>
<dbReference type="Pfam" id="PF10609">
    <property type="entry name" value="ParA"/>
    <property type="match status" value="1"/>
</dbReference>
<sequence length="667" mass="77110">MTETNNEMDIDEESSKIKHIVLVLSGKGGVGKSTVSVNLALSLYFQGFKVGILDVDLTGPSIPRMFQVDHKQVHQASNGYRNIDFENDVTFLFLNDRWVPVFVDQEQRLSVMSIAFLLQNKDDAIVWRGPKKNAMIKQFLSDVSWGELDYLIIDTPPGTSDEHISLVEFLRGQNLDGAVVVTTPQAVSLADVRKELNFCKKVEVPVLGVIENMSGFVCPHCALFVHIISSNILEEKSEQQSENNIGNKSDNFDIFSKEATLRDLDYKLLSDHSIKNYTGQISLNLLKSVRDLKFFIELHVFCWKRNESLKRLLKSLNNANYFHKFSVPVSIVFHLDGGYTKKVLATVENFEWVYGKKTILKSEIRKGLQDSIVDAWSPKSSNEFAIFLEDDIEVSSLFYKYAIFCISRFLIKDSAVTDINGCSLYTPRINEITPSDPQKPENFTIDELKLKTTIIHNKNKKVNIYKFQLPCSWGAIYEPTHWIKFKVYYNKRKLLYLDKLKNDKDLDLNNESENVMRREFPLVPNSRSNYWSQSWKKFMIEYMVAKNIKMIYPNFNNQTSFSTNHYEEGIHTVKEGDEEIVTDSLRQERDIGLVDFRFTVPLFQVSENHLIWSKLLKYFNNSNKLNVTRNVNELALVTLYHEFGSETKMAEASKTYFNKIYDFDKEV</sequence>
<keyword evidence="2" id="KW-0547">Nucleotide-binding</keyword>